<dbReference type="RefSeq" id="WP_246953347.1">
    <property type="nucleotide sequence ID" value="NZ_JALKII010000010.1"/>
</dbReference>
<protein>
    <submittedName>
        <fullName evidence="1">Uncharacterized protein</fullName>
    </submittedName>
</protein>
<reference evidence="1" key="1">
    <citation type="submission" date="2022-04" db="EMBL/GenBank/DDBJ databases">
        <title>Alcanivorax sp. CY1518 draft genome sequence.</title>
        <authorList>
            <person name="Zhao G."/>
            <person name="An M."/>
        </authorList>
    </citation>
    <scope>NUCLEOTIDE SEQUENCE</scope>
    <source>
        <strain evidence="1">CY1518</strain>
    </source>
</reference>
<keyword evidence="2" id="KW-1185">Reference proteome</keyword>
<dbReference type="EMBL" id="JALKII010000010">
    <property type="protein sequence ID" value="MCK0538578.1"/>
    <property type="molecule type" value="Genomic_DNA"/>
</dbReference>
<evidence type="ECO:0000313" key="2">
    <source>
        <dbReference type="Proteomes" id="UP001165524"/>
    </source>
</evidence>
<proteinExistence type="predicted"/>
<name>A0ABT0E9Z9_9GAMM</name>
<dbReference type="Proteomes" id="UP001165524">
    <property type="component" value="Unassembled WGS sequence"/>
</dbReference>
<organism evidence="1 2">
    <name type="scientific">Alcanivorax quisquiliarum</name>
    <dbReference type="NCBI Taxonomy" id="2933565"/>
    <lineage>
        <taxon>Bacteria</taxon>
        <taxon>Pseudomonadati</taxon>
        <taxon>Pseudomonadota</taxon>
        <taxon>Gammaproteobacteria</taxon>
        <taxon>Oceanospirillales</taxon>
        <taxon>Alcanivoracaceae</taxon>
        <taxon>Alcanivorax</taxon>
    </lineage>
</organism>
<comment type="caution">
    <text evidence="1">The sequence shown here is derived from an EMBL/GenBank/DDBJ whole genome shotgun (WGS) entry which is preliminary data.</text>
</comment>
<evidence type="ECO:0000313" key="1">
    <source>
        <dbReference type="EMBL" id="MCK0538578.1"/>
    </source>
</evidence>
<gene>
    <name evidence="1" type="ORF">MU846_12760</name>
</gene>
<accession>A0ABT0E9Z9</accession>
<sequence>MTKPGPTNPSRAAIKARMQAIRDELGPEGRAVLDRIEKTIVDFDLTDEELASLEARLTSLAKRPH</sequence>